<accession>A0A2K9YPF4</accession>
<keyword evidence="3" id="KW-0255">Endonuclease</keyword>
<gene>
    <name evidence="3" type="primary">orf387</name>
</gene>
<evidence type="ECO:0000259" key="2">
    <source>
        <dbReference type="Pfam" id="PF00961"/>
    </source>
</evidence>
<dbReference type="Pfam" id="PF00961">
    <property type="entry name" value="LAGLIDADG_1"/>
    <property type="match status" value="2"/>
</dbReference>
<feature type="domain" description="Homing endonuclease LAGLIDADG" evidence="2">
    <location>
        <begin position="270"/>
        <end position="362"/>
    </location>
</feature>
<sequence>MELLLIIFYDLVILDKLSSYSNIALLNPTRCEEVLLLGSNCSSFKNNGRKNVTNMETIRLNNRKKSLNIIHQRLNVGHLISHYTTLTINKNSLSENKEIFHQWLVGFTDGEGTFSIVRQNEKWNLTFKISQSTYNLRVLNYIKKQLKVGNINIEKNKKICNFRIRDRSILFNIIFPIFDKYPLLTSKKFDYDNFKKAYFILSDSKLNSIEKDNFIFKLLNELKPIEYISSAWRIPLDTVGAFRFSNFESLVDNTISNFENASKVMSKPWLIGFTEAEGSFYLVAKSKDRLVHAFEITQKKDKIVLLAIKYILHINTKVQYKKSGYYTIVTTNSRAIENIIKYYGNTMKGIKSLEYRIWARAYIKHKGNFMALNHIREKVRIMRKKYI</sequence>
<dbReference type="Gene3D" id="3.10.28.10">
    <property type="entry name" value="Homing endonucleases"/>
    <property type="match status" value="2"/>
</dbReference>
<dbReference type="EMBL" id="MG017445">
    <property type="protein sequence ID" value="AUW35280.1"/>
    <property type="molecule type" value="Genomic_DNA"/>
</dbReference>
<dbReference type="InterPro" id="IPR051289">
    <property type="entry name" value="LAGLIDADG_Endonuclease"/>
</dbReference>
<feature type="domain" description="Homing endonuclease LAGLIDADG" evidence="2">
    <location>
        <begin position="104"/>
        <end position="198"/>
    </location>
</feature>
<keyword evidence="3" id="KW-0496">Mitochondrion</keyword>
<dbReference type="AlphaFoldDB" id="A0A2K9YPF4"/>
<geneLocation type="mitochondrion" evidence="3"/>
<dbReference type="SUPFAM" id="SSF55608">
    <property type="entry name" value="Homing endonucleases"/>
    <property type="match status" value="2"/>
</dbReference>
<reference evidence="3" key="1">
    <citation type="journal article" date="2018" name="Appl. Microbiol. Biotechnol.">
        <title>Comparative mitogenomics reveals large-scale gene rearrangements in the mitochondrial genome of two Pleurotus species.</title>
        <authorList>
            <person name="Li Q."/>
            <person name="Chen C."/>
            <person name="Xiong C."/>
            <person name="Jin X."/>
            <person name="Chen Z."/>
            <person name="Huang W."/>
        </authorList>
    </citation>
    <scope>NUCLEOTIDE SEQUENCE</scope>
</reference>
<dbReference type="InterPro" id="IPR004860">
    <property type="entry name" value="LAGLIDADG_dom"/>
</dbReference>
<dbReference type="GO" id="GO:0005739">
    <property type="term" value="C:mitochondrion"/>
    <property type="evidence" value="ECO:0007669"/>
    <property type="project" value="UniProtKB-ARBA"/>
</dbReference>
<proteinExistence type="predicted"/>
<dbReference type="GO" id="GO:0004519">
    <property type="term" value="F:endonuclease activity"/>
    <property type="evidence" value="ECO:0007669"/>
    <property type="project" value="UniProtKB-KW"/>
</dbReference>
<protein>
    <submittedName>
        <fullName evidence="3">Homing endonuclease</fullName>
    </submittedName>
</protein>
<dbReference type="RefSeq" id="YP_009463038.1">
    <property type="nucleotide sequence ID" value="NC_036999.1"/>
</dbReference>
<organism evidence="3">
    <name type="scientific">Pleurotus platypus</name>
    <dbReference type="NCBI Taxonomy" id="2015914"/>
    <lineage>
        <taxon>Eukaryota</taxon>
        <taxon>Fungi</taxon>
        <taxon>Dikarya</taxon>
        <taxon>Basidiomycota</taxon>
        <taxon>Agaricomycotina</taxon>
        <taxon>Agaricomycetes</taxon>
        <taxon>Agaricomycetidae</taxon>
        <taxon>Agaricales</taxon>
        <taxon>Pleurotineae</taxon>
        <taxon>Pleurotaceae</taxon>
        <taxon>Pleurotus</taxon>
    </lineage>
</organism>
<dbReference type="PANTHER" id="PTHR36181:SF2">
    <property type="entry name" value="INTRON-ENCODED ENDONUCLEASE AI3-RELATED"/>
    <property type="match status" value="1"/>
</dbReference>
<evidence type="ECO:0000256" key="1">
    <source>
        <dbReference type="ARBA" id="ARBA00002670"/>
    </source>
</evidence>
<dbReference type="InterPro" id="IPR027434">
    <property type="entry name" value="Homing_endonucl"/>
</dbReference>
<keyword evidence="3" id="KW-0378">Hydrolase</keyword>
<keyword evidence="3" id="KW-0540">Nuclease</keyword>
<evidence type="ECO:0000313" key="3">
    <source>
        <dbReference type="EMBL" id="AUW35280.1"/>
    </source>
</evidence>
<dbReference type="GeneID" id="35992271"/>
<comment type="function">
    <text evidence="1">Mitochondrial DNA endonuclease involved in intron homing.</text>
</comment>
<name>A0A2K9YPF4_9AGAR</name>
<dbReference type="PANTHER" id="PTHR36181">
    <property type="entry name" value="INTRON-ENCODED ENDONUCLEASE AI3-RELATED"/>
    <property type="match status" value="1"/>
</dbReference>